<evidence type="ECO:0000313" key="9">
    <source>
        <dbReference type="Proteomes" id="UP001168821"/>
    </source>
</evidence>
<protein>
    <recommendedName>
        <fullName evidence="7">NADP-dependent oxidoreductase domain-containing protein</fullName>
    </recommendedName>
</protein>
<proteinExistence type="inferred from homology"/>
<dbReference type="SUPFAM" id="SSF51430">
    <property type="entry name" value="NAD(P)-linked oxidoreductase"/>
    <property type="match status" value="1"/>
</dbReference>
<keyword evidence="9" id="KW-1185">Reference proteome</keyword>
<dbReference type="PROSITE" id="PS00062">
    <property type="entry name" value="ALDOKETO_REDUCTASE_2"/>
    <property type="match status" value="1"/>
</dbReference>
<name>A0AA38M4F3_9CUCU</name>
<feature type="binding site" evidence="5">
    <location>
        <position position="114"/>
    </location>
    <ligand>
        <name>substrate</name>
    </ligand>
</feature>
<dbReference type="Gene3D" id="3.20.20.100">
    <property type="entry name" value="NADP-dependent oxidoreductase domain"/>
    <property type="match status" value="1"/>
</dbReference>
<evidence type="ECO:0000313" key="8">
    <source>
        <dbReference type="EMBL" id="KAJ3643655.1"/>
    </source>
</evidence>
<dbReference type="FunFam" id="3.20.20.100:FF:000006">
    <property type="entry name" value="Aldo-keto reductase family 1 member A1"/>
    <property type="match status" value="1"/>
</dbReference>
<dbReference type="InterPro" id="IPR018170">
    <property type="entry name" value="Aldo/ket_reductase_CS"/>
</dbReference>
<accession>A0AA38M4F3</accession>
<dbReference type="GO" id="GO:0016491">
    <property type="term" value="F:oxidoreductase activity"/>
    <property type="evidence" value="ECO:0007669"/>
    <property type="project" value="UniProtKB-KW"/>
</dbReference>
<dbReference type="InterPro" id="IPR023210">
    <property type="entry name" value="NADP_OxRdtase_dom"/>
</dbReference>
<comment type="similarity">
    <text evidence="1">Belongs to the aldo/keto reductase family.</text>
</comment>
<feature type="site" description="Lowers pKa of active site Tyr" evidence="6">
    <location>
        <position position="81"/>
    </location>
</feature>
<dbReference type="PANTHER" id="PTHR11732">
    <property type="entry name" value="ALDO/KETO REDUCTASE"/>
    <property type="match status" value="1"/>
</dbReference>
<gene>
    <name evidence="8" type="ORF">Zmor_026354</name>
</gene>
<keyword evidence="2" id="KW-0521">NADP</keyword>
<feature type="domain" description="NADP-dependent oxidoreductase" evidence="7">
    <location>
        <begin position="18"/>
        <end position="302"/>
    </location>
</feature>
<sequence>MASKISFTLPTGQKMPALGYGTFETKDEQEVEAAINAALEQGYRHIDTAFVYENEKPIGKVINQWISSGKLKREDLFITTKLPMVGVHVDRVEMFMKKSLENLQLDYVDMYLIHFPVGYKYHEGGPHMFLIENGAAVTEPKTDHAAIWKKMEEQVDAGRAKSIGLSNYNISQITTVLQSARIKPATLQVEMHLYLQQRNLREFCKKNGITVVAYSPLANPNLNKFLEKMGIKSKQLPDILNNPVVGKIAQKHKKTAAQVALRFLLQIGVAAIPKSVTPKRIEENISIFDFNLDGNDMKALHNLEVGEAARTVDFKAIPGAEKHPDYPLKQNEY</sequence>
<dbReference type="Proteomes" id="UP001168821">
    <property type="component" value="Unassembled WGS sequence"/>
</dbReference>
<keyword evidence="3" id="KW-0560">Oxidoreductase</keyword>
<evidence type="ECO:0000256" key="1">
    <source>
        <dbReference type="ARBA" id="ARBA00007905"/>
    </source>
</evidence>
<dbReference type="PROSITE" id="PS00063">
    <property type="entry name" value="ALDOKETO_REDUCTASE_3"/>
    <property type="match status" value="1"/>
</dbReference>
<dbReference type="Pfam" id="PF00248">
    <property type="entry name" value="Aldo_ket_red"/>
    <property type="match status" value="1"/>
</dbReference>
<comment type="caution">
    <text evidence="8">The sequence shown here is derived from an EMBL/GenBank/DDBJ whole genome shotgun (WGS) entry which is preliminary data.</text>
</comment>
<evidence type="ECO:0000259" key="7">
    <source>
        <dbReference type="Pfam" id="PF00248"/>
    </source>
</evidence>
<dbReference type="PRINTS" id="PR00069">
    <property type="entry name" value="ALDKETRDTASE"/>
</dbReference>
<dbReference type="InterPro" id="IPR036812">
    <property type="entry name" value="NAD(P)_OxRdtase_dom_sf"/>
</dbReference>
<evidence type="ECO:0000256" key="2">
    <source>
        <dbReference type="ARBA" id="ARBA00022857"/>
    </source>
</evidence>
<dbReference type="AlphaFoldDB" id="A0AA38M4F3"/>
<dbReference type="EMBL" id="JALNTZ010000008">
    <property type="protein sequence ID" value="KAJ3643655.1"/>
    <property type="molecule type" value="Genomic_DNA"/>
</dbReference>
<evidence type="ECO:0000256" key="6">
    <source>
        <dbReference type="PIRSR" id="PIRSR000097-3"/>
    </source>
</evidence>
<feature type="active site" description="Proton donor" evidence="4">
    <location>
        <position position="52"/>
    </location>
</feature>
<dbReference type="PROSITE" id="PS00798">
    <property type="entry name" value="ALDOKETO_REDUCTASE_1"/>
    <property type="match status" value="1"/>
</dbReference>
<evidence type="ECO:0000256" key="5">
    <source>
        <dbReference type="PIRSR" id="PIRSR000097-2"/>
    </source>
</evidence>
<evidence type="ECO:0000256" key="3">
    <source>
        <dbReference type="ARBA" id="ARBA00023002"/>
    </source>
</evidence>
<reference evidence="8" key="1">
    <citation type="journal article" date="2023" name="G3 (Bethesda)">
        <title>Whole genome assemblies of Zophobas morio and Tenebrio molitor.</title>
        <authorList>
            <person name="Kaur S."/>
            <person name="Stinson S.A."/>
            <person name="diCenzo G.C."/>
        </authorList>
    </citation>
    <scope>NUCLEOTIDE SEQUENCE</scope>
    <source>
        <strain evidence="8">QUZm001</strain>
    </source>
</reference>
<organism evidence="8 9">
    <name type="scientific">Zophobas morio</name>
    <dbReference type="NCBI Taxonomy" id="2755281"/>
    <lineage>
        <taxon>Eukaryota</taxon>
        <taxon>Metazoa</taxon>
        <taxon>Ecdysozoa</taxon>
        <taxon>Arthropoda</taxon>
        <taxon>Hexapoda</taxon>
        <taxon>Insecta</taxon>
        <taxon>Pterygota</taxon>
        <taxon>Neoptera</taxon>
        <taxon>Endopterygota</taxon>
        <taxon>Coleoptera</taxon>
        <taxon>Polyphaga</taxon>
        <taxon>Cucujiformia</taxon>
        <taxon>Tenebrionidae</taxon>
        <taxon>Zophobas</taxon>
    </lineage>
</organism>
<evidence type="ECO:0000256" key="4">
    <source>
        <dbReference type="PIRSR" id="PIRSR000097-1"/>
    </source>
</evidence>
<dbReference type="InterPro" id="IPR020471">
    <property type="entry name" value="AKR"/>
</dbReference>
<dbReference type="PIRSF" id="PIRSF000097">
    <property type="entry name" value="AKR"/>
    <property type="match status" value="1"/>
</dbReference>